<dbReference type="EMBL" id="ODYU01002993">
    <property type="protein sequence ID" value="SOQ41188.1"/>
    <property type="molecule type" value="Genomic_DNA"/>
</dbReference>
<proteinExistence type="predicted"/>
<dbReference type="AlphaFoldDB" id="A0A2H1VK40"/>
<gene>
    <name evidence="1" type="ORF">SFRICE_010607</name>
</gene>
<sequence length="219" mass="24095">MGRLDRSDTTASQKTDVKQRLRCWPLLTIGFFSHGEGLSINHHAYSMVENHAMTSSNETPLGEVGGSVRLLLTKNHPVPTPAFQAGAPVNPLDLSNYYKKALLRFAIHKHANLKKEVTILRQETMNSLLLLVLLAAASASDVINDVPVAEEVDNIEFVELEEIQRLLGLDPSNPVKILTEMDDGDEYGTLLFDSMLIDPPEALDDGEELNLAVEPADLV</sequence>
<accession>A0A2H1VK40</accession>
<evidence type="ECO:0000313" key="1">
    <source>
        <dbReference type="EMBL" id="SOQ41188.1"/>
    </source>
</evidence>
<reference evidence="1" key="1">
    <citation type="submission" date="2016-07" db="EMBL/GenBank/DDBJ databases">
        <authorList>
            <person name="Bretaudeau A."/>
        </authorList>
    </citation>
    <scope>NUCLEOTIDE SEQUENCE</scope>
    <source>
        <strain evidence="1">Rice</strain>
        <tissue evidence="1">Whole body</tissue>
    </source>
</reference>
<name>A0A2H1VK40_SPOFR</name>
<organism evidence="1">
    <name type="scientific">Spodoptera frugiperda</name>
    <name type="common">Fall armyworm</name>
    <dbReference type="NCBI Taxonomy" id="7108"/>
    <lineage>
        <taxon>Eukaryota</taxon>
        <taxon>Metazoa</taxon>
        <taxon>Ecdysozoa</taxon>
        <taxon>Arthropoda</taxon>
        <taxon>Hexapoda</taxon>
        <taxon>Insecta</taxon>
        <taxon>Pterygota</taxon>
        <taxon>Neoptera</taxon>
        <taxon>Endopterygota</taxon>
        <taxon>Lepidoptera</taxon>
        <taxon>Glossata</taxon>
        <taxon>Ditrysia</taxon>
        <taxon>Noctuoidea</taxon>
        <taxon>Noctuidae</taxon>
        <taxon>Amphipyrinae</taxon>
        <taxon>Spodoptera</taxon>
    </lineage>
</organism>
<protein>
    <submittedName>
        <fullName evidence="1">SFRICE_010607</fullName>
    </submittedName>
</protein>